<dbReference type="PANTHER" id="PTHR47955:SF8">
    <property type="entry name" value="CYTOCHROME P450 71D11-LIKE"/>
    <property type="match status" value="1"/>
</dbReference>
<dbReference type="GO" id="GO:0004497">
    <property type="term" value="F:monooxygenase activity"/>
    <property type="evidence" value="ECO:0007669"/>
    <property type="project" value="UniProtKB-KW"/>
</dbReference>
<dbReference type="CDD" id="cd11072">
    <property type="entry name" value="CYP71-like"/>
    <property type="match status" value="1"/>
</dbReference>
<keyword evidence="7 9" id="KW-0503">Monooxygenase</keyword>
<dbReference type="FunFam" id="1.10.630.10:FF:000008">
    <property type="entry name" value="Cytochrome P450 71D8"/>
    <property type="match status" value="1"/>
</dbReference>
<evidence type="ECO:0000256" key="7">
    <source>
        <dbReference type="ARBA" id="ARBA00023033"/>
    </source>
</evidence>
<dbReference type="EMBL" id="OX451736">
    <property type="protein sequence ID" value="CAI8586977.1"/>
    <property type="molecule type" value="Genomic_DNA"/>
</dbReference>
<dbReference type="PANTHER" id="PTHR47955">
    <property type="entry name" value="CYTOCHROME P450 FAMILY 71 PROTEIN"/>
    <property type="match status" value="1"/>
</dbReference>
<protein>
    <recommendedName>
        <fullName evidence="12">Cytochrome P450</fullName>
    </recommendedName>
</protein>
<comment type="cofactor">
    <cofactor evidence="1 8">
        <name>heme</name>
        <dbReference type="ChEBI" id="CHEBI:30413"/>
    </cofactor>
</comment>
<evidence type="ECO:0000256" key="8">
    <source>
        <dbReference type="PIRSR" id="PIRSR602401-1"/>
    </source>
</evidence>
<keyword evidence="5 9" id="KW-0560">Oxidoreductase</keyword>
<keyword evidence="3 8" id="KW-0349">Heme</keyword>
<keyword evidence="11" id="KW-1185">Reference proteome</keyword>
<dbReference type="Proteomes" id="UP001157006">
    <property type="component" value="Chromosome 1L"/>
</dbReference>
<dbReference type="AlphaFoldDB" id="A0AAV0YR03"/>
<comment type="similarity">
    <text evidence="2 9">Belongs to the cytochrome P450 family.</text>
</comment>
<dbReference type="SUPFAM" id="SSF48264">
    <property type="entry name" value="Cytochrome P450"/>
    <property type="match status" value="1"/>
</dbReference>
<gene>
    <name evidence="10" type="ORF">VFH_I279000</name>
</gene>
<dbReference type="GO" id="GO:0005506">
    <property type="term" value="F:iron ion binding"/>
    <property type="evidence" value="ECO:0007669"/>
    <property type="project" value="InterPro"/>
</dbReference>
<sequence length="503" mass="57782">MDFLNYFSKITYMYSFLFFLALLKIVKTWSCKKSIVNLPPGPSTLPIIGNIHQVFSSSTPQHCCKNLAKKYGPLMHLKLGQVAHIIVSSPEMAKEIMKTQDLVFSDRPNLMLFRIFSYDTRDIAFSAYGEYWKQLRKICAIELLSAKRVQSFRSIREEECSALVKSIYASEASIVNLTEKILSITCGIIMRAAFGKKSRHQQVFKSTIDQAINLMAEFCIADLYPSFKFLQRVSTTRTKMVKLRRELDIILQDIINDHKSVHRDANKDEDLVDVLLKIQQESDHKQHRLTDESIKSVILDMFAAGSESSSGIVLWGMSEMVKNPKVMEEAQAEVRRVFDKKGYVDETDLHLLVYLKCVIKETMRLHPTLPLLIPRENREKCKINEYDIPAKARVVVNVWAIGRDPKYWVEAESFKPKRFLNSSIDFKGTNFEYLPFGAGRRMCPGIAFGIRNVELPLAQLLYHFDWKLPNGMKNEQLDMTESFGGITAGRKNDLCLIPITHRL</sequence>
<evidence type="ECO:0000256" key="5">
    <source>
        <dbReference type="ARBA" id="ARBA00023002"/>
    </source>
</evidence>
<evidence type="ECO:0000256" key="3">
    <source>
        <dbReference type="ARBA" id="ARBA00022617"/>
    </source>
</evidence>
<dbReference type="PRINTS" id="PR00463">
    <property type="entry name" value="EP450I"/>
</dbReference>
<evidence type="ECO:0000256" key="6">
    <source>
        <dbReference type="ARBA" id="ARBA00023004"/>
    </source>
</evidence>
<dbReference type="GO" id="GO:0020037">
    <property type="term" value="F:heme binding"/>
    <property type="evidence" value="ECO:0007669"/>
    <property type="project" value="InterPro"/>
</dbReference>
<evidence type="ECO:0000313" key="10">
    <source>
        <dbReference type="EMBL" id="CAI8586977.1"/>
    </source>
</evidence>
<reference evidence="10 11" key="1">
    <citation type="submission" date="2023-01" db="EMBL/GenBank/DDBJ databases">
        <authorList>
            <person name="Kreplak J."/>
        </authorList>
    </citation>
    <scope>NUCLEOTIDE SEQUENCE [LARGE SCALE GENOMIC DNA]</scope>
</reference>
<dbReference type="InterPro" id="IPR002401">
    <property type="entry name" value="Cyt_P450_E_grp-I"/>
</dbReference>
<dbReference type="Pfam" id="PF00067">
    <property type="entry name" value="p450"/>
    <property type="match status" value="1"/>
</dbReference>
<dbReference type="PROSITE" id="PS00086">
    <property type="entry name" value="CYTOCHROME_P450"/>
    <property type="match status" value="1"/>
</dbReference>
<dbReference type="InterPro" id="IPR001128">
    <property type="entry name" value="Cyt_P450"/>
</dbReference>
<dbReference type="Gene3D" id="1.10.630.10">
    <property type="entry name" value="Cytochrome P450"/>
    <property type="match status" value="1"/>
</dbReference>
<name>A0AAV0YR03_VICFA</name>
<keyword evidence="4 8" id="KW-0479">Metal-binding</keyword>
<proteinExistence type="inferred from homology"/>
<accession>A0AAV0YR03</accession>
<dbReference type="GO" id="GO:0016705">
    <property type="term" value="F:oxidoreductase activity, acting on paired donors, with incorporation or reduction of molecular oxygen"/>
    <property type="evidence" value="ECO:0007669"/>
    <property type="project" value="InterPro"/>
</dbReference>
<evidence type="ECO:0000313" key="11">
    <source>
        <dbReference type="Proteomes" id="UP001157006"/>
    </source>
</evidence>
<evidence type="ECO:0000256" key="4">
    <source>
        <dbReference type="ARBA" id="ARBA00022723"/>
    </source>
</evidence>
<dbReference type="PRINTS" id="PR00385">
    <property type="entry name" value="P450"/>
</dbReference>
<organism evidence="10 11">
    <name type="scientific">Vicia faba</name>
    <name type="common">Broad bean</name>
    <name type="synonym">Faba vulgaris</name>
    <dbReference type="NCBI Taxonomy" id="3906"/>
    <lineage>
        <taxon>Eukaryota</taxon>
        <taxon>Viridiplantae</taxon>
        <taxon>Streptophyta</taxon>
        <taxon>Embryophyta</taxon>
        <taxon>Tracheophyta</taxon>
        <taxon>Spermatophyta</taxon>
        <taxon>Magnoliopsida</taxon>
        <taxon>eudicotyledons</taxon>
        <taxon>Gunneridae</taxon>
        <taxon>Pentapetalae</taxon>
        <taxon>rosids</taxon>
        <taxon>fabids</taxon>
        <taxon>Fabales</taxon>
        <taxon>Fabaceae</taxon>
        <taxon>Papilionoideae</taxon>
        <taxon>50 kb inversion clade</taxon>
        <taxon>NPAAA clade</taxon>
        <taxon>Hologalegina</taxon>
        <taxon>IRL clade</taxon>
        <taxon>Fabeae</taxon>
        <taxon>Vicia</taxon>
    </lineage>
</organism>
<evidence type="ECO:0000256" key="1">
    <source>
        <dbReference type="ARBA" id="ARBA00001971"/>
    </source>
</evidence>
<evidence type="ECO:0008006" key="12">
    <source>
        <dbReference type="Google" id="ProtNLM"/>
    </source>
</evidence>
<dbReference type="InterPro" id="IPR017972">
    <property type="entry name" value="Cyt_P450_CS"/>
</dbReference>
<evidence type="ECO:0000256" key="9">
    <source>
        <dbReference type="RuleBase" id="RU000461"/>
    </source>
</evidence>
<feature type="binding site" description="axial binding residue" evidence="8">
    <location>
        <position position="443"/>
    </location>
    <ligand>
        <name>heme</name>
        <dbReference type="ChEBI" id="CHEBI:30413"/>
    </ligand>
    <ligandPart>
        <name>Fe</name>
        <dbReference type="ChEBI" id="CHEBI:18248"/>
    </ligandPart>
</feature>
<evidence type="ECO:0000256" key="2">
    <source>
        <dbReference type="ARBA" id="ARBA00010617"/>
    </source>
</evidence>
<keyword evidence="6 8" id="KW-0408">Iron</keyword>
<dbReference type="InterPro" id="IPR036396">
    <property type="entry name" value="Cyt_P450_sf"/>
</dbReference>